<proteinExistence type="inferred from homology"/>
<dbReference type="AlphaFoldDB" id="C5CF38"/>
<evidence type="ECO:0000256" key="2">
    <source>
        <dbReference type="ARBA" id="ARBA00008664"/>
    </source>
</evidence>
<reference evidence="8 9" key="2">
    <citation type="journal article" date="2011" name="J. Bacteriol.">
        <title>Genome Sequence of Kosmotoga olearia Strain TBF 19.5.1, a Thermophilic Bacterium with a Wide Growth Temperature Range, Isolated from the Troll B Oil Platform in the North Sea.</title>
        <authorList>
            <person name="Swithers K.S."/>
            <person name="Dipippo J.L."/>
            <person name="Bruce D.C."/>
            <person name="Detter C."/>
            <person name="Tapia R."/>
            <person name="Han S."/>
            <person name="Goodwin L.A."/>
            <person name="Han J."/>
            <person name="Woyke T."/>
            <person name="Pitluck S."/>
            <person name="Pennacchio L."/>
            <person name="Nolan M."/>
            <person name="Mikhailova N."/>
            <person name="Land M.L."/>
            <person name="Nesbo C.L."/>
            <person name="Gogarten J.P."/>
            <person name="Noll K.M."/>
        </authorList>
    </citation>
    <scope>NUCLEOTIDE SEQUENCE [LARGE SCALE GENOMIC DNA]</scope>
    <source>
        <strain evidence="9">ATCC BAA-1733 / DSM 21960 / TBF 19.5.1</strain>
    </source>
</reference>
<gene>
    <name evidence="8" type="ordered locus">Kole_1613</name>
</gene>
<keyword evidence="5" id="KW-0442">Lipid degradation</keyword>
<keyword evidence="4" id="KW-0378">Hydrolase</keyword>
<dbReference type="GO" id="GO:0004630">
    <property type="term" value="F:phospholipase D activity"/>
    <property type="evidence" value="ECO:0007669"/>
    <property type="project" value="UniProtKB-EC"/>
</dbReference>
<name>C5CF38_KOSOT</name>
<dbReference type="CDD" id="cd09172">
    <property type="entry name" value="PLDc_Nuc_like_unchar1_1"/>
    <property type="match status" value="1"/>
</dbReference>
<dbReference type="GO" id="GO:0016042">
    <property type="term" value="P:lipid catabolic process"/>
    <property type="evidence" value="ECO:0007669"/>
    <property type="project" value="UniProtKB-KW"/>
</dbReference>
<evidence type="ECO:0000313" key="8">
    <source>
        <dbReference type="EMBL" id="ACR80303.1"/>
    </source>
</evidence>
<dbReference type="KEGG" id="kol:Kole_1613"/>
<dbReference type="Proteomes" id="UP000002382">
    <property type="component" value="Chromosome"/>
</dbReference>
<dbReference type="PANTHER" id="PTHR43856">
    <property type="entry name" value="CARDIOLIPIN HYDROLASE"/>
    <property type="match status" value="1"/>
</dbReference>
<evidence type="ECO:0000256" key="5">
    <source>
        <dbReference type="ARBA" id="ARBA00022963"/>
    </source>
</evidence>
<feature type="domain" description="PLD phosphodiesterase" evidence="7">
    <location>
        <begin position="246"/>
        <end position="273"/>
    </location>
</feature>
<dbReference type="Gene3D" id="3.30.870.10">
    <property type="entry name" value="Endonuclease Chain A"/>
    <property type="match status" value="2"/>
</dbReference>
<keyword evidence="9" id="KW-1185">Reference proteome</keyword>
<dbReference type="GO" id="GO:0016891">
    <property type="term" value="F:RNA endonuclease activity producing 5'-phosphomonoesters, hydrolytic mechanism"/>
    <property type="evidence" value="ECO:0007669"/>
    <property type="project" value="TreeGrafter"/>
</dbReference>
<dbReference type="InterPro" id="IPR051406">
    <property type="entry name" value="PLD_domain"/>
</dbReference>
<evidence type="ECO:0000259" key="7">
    <source>
        <dbReference type="PROSITE" id="PS50035"/>
    </source>
</evidence>
<feature type="domain" description="PLD phosphodiesterase" evidence="7">
    <location>
        <begin position="99"/>
        <end position="126"/>
    </location>
</feature>
<dbReference type="EC" id="3.1.4.4" evidence="3"/>
<protein>
    <recommendedName>
        <fullName evidence="3">phospholipase D</fullName>
        <ecNumber evidence="3">3.1.4.4</ecNumber>
    </recommendedName>
</protein>
<accession>C5CF38</accession>
<dbReference type="EMBL" id="CP001634">
    <property type="protein sequence ID" value="ACR80303.1"/>
    <property type="molecule type" value="Genomic_DNA"/>
</dbReference>
<dbReference type="OrthoDB" id="37007at2"/>
<dbReference type="SUPFAM" id="SSF56024">
    <property type="entry name" value="Phospholipase D/nuclease"/>
    <property type="match status" value="2"/>
</dbReference>
<evidence type="ECO:0000256" key="4">
    <source>
        <dbReference type="ARBA" id="ARBA00022801"/>
    </source>
</evidence>
<evidence type="ECO:0000256" key="3">
    <source>
        <dbReference type="ARBA" id="ARBA00012027"/>
    </source>
</evidence>
<dbReference type="HOGENOM" id="CLU_927037_0_0_0"/>
<dbReference type="PANTHER" id="PTHR43856:SF1">
    <property type="entry name" value="MITOCHONDRIAL CARDIOLIPIN HYDROLASE"/>
    <property type="match status" value="1"/>
</dbReference>
<keyword evidence="6" id="KW-0443">Lipid metabolism</keyword>
<dbReference type="Pfam" id="PF13091">
    <property type="entry name" value="PLDc_2"/>
    <property type="match status" value="2"/>
</dbReference>
<reference evidence="8 9" key="1">
    <citation type="submission" date="2009-06" db="EMBL/GenBank/DDBJ databases">
        <title>Complete sequence of Thermotogales bacterium TBF 19.5.1.</title>
        <authorList>
            <consortium name="US DOE Joint Genome Institute"/>
            <person name="Lucas S."/>
            <person name="Copeland A."/>
            <person name="Lapidus A."/>
            <person name="Glavina del Rio T."/>
            <person name="Tice H."/>
            <person name="Bruce D."/>
            <person name="Goodwin L."/>
            <person name="Pitluck S."/>
            <person name="Chertkov O."/>
            <person name="Brettin T."/>
            <person name="Detter J.C."/>
            <person name="Han C."/>
            <person name="Schmutz J."/>
            <person name="Larimer F."/>
            <person name="Land M."/>
            <person name="Hauser L."/>
            <person name="Kyrpides N."/>
            <person name="Ovchinnikova G."/>
            <person name="Noll K."/>
        </authorList>
    </citation>
    <scope>NUCLEOTIDE SEQUENCE [LARGE SCALE GENOMIC DNA]</scope>
    <source>
        <strain evidence="9">ATCC BAA-1733 / DSM 21960 / TBF 19.5.1</strain>
    </source>
</reference>
<dbReference type="InterPro" id="IPR025202">
    <property type="entry name" value="PLD-like_dom"/>
</dbReference>
<evidence type="ECO:0000313" key="9">
    <source>
        <dbReference type="Proteomes" id="UP000002382"/>
    </source>
</evidence>
<dbReference type="GO" id="GO:0006793">
    <property type="term" value="P:phosphorus metabolic process"/>
    <property type="evidence" value="ECO:0007669"/>
    <property type="project" value="UniProtKB-ARBA"/>
</dbReference>
<organism evidence="8 9">
    <name type="scientific">Kosmotoga olearia (strain ATCC BAA-1733 / DSM 21960 / TBF 19.5.1)</name>
    <dbReference type="NCBI Taxonomy" id="521045"/>
    <lineage>
        <taxon>Bacteria</taxon>
        <taxon>Thermotogati</taxon>
        <taxon>Thermotogota</taxon>
        <taxon>Thermotogae</taxon>
        <taxon>Kosmotogales</taxon>
        <taxon>Kosmotogaceae</taxon>
        <taxon>Kosmotoga</taxon>
    </lineage>
</organism>
<evidence type="ECO:0000256" key="1">
    <source>
        <dbReference type="ARBA" id="ARBA00000798"/>
    </source>
</evidence>
<dbReference type="RefSeq" id="WP_015868948.1">
    <property type="nucleotide sequence ID" value="NC_012785.1"/>
</dbReference>
<dbReference type="PROSITE" id="PS50035">
    <property type="entry name" value="PLD"/>
    <property type="match status" value="2"/>
</dbReference>
<sequence>MKRQLFLFIFILFLVSITNATWRVVSTENSDVPYELVKLIDTAESTVLLVAYSLDLDRIIESLNDAVERGVFVEAIVDDSSVTRTLSKKPKFKLLTDSSSALIHAKFLLVDNSFLVFGTGNFSQSGLVDDSNVFIITDNEEIVQAFTEIYSAVISGNNYFDVFQSIEIYLTPAPESKKRVIEELTNAKDEILFLSYAFTDPEILSVLKLKSAQGIEVKGVIDSWNKNSSPVFKWVTTGMRVRVNPNEWRVHDKIIIIDRKTAIFGSANLTLSAWERNREIIVIIELKEIVDRLINHFNYIWEVCSNDS</sequence>
<evidence type="ECO:0000256" key="6">
    <source>
        <dbReference type="ARBA" id="ARBA00023098"/>
    </source>
</evidence>
<comment type="similarity">
    <text evidence="2">Belongs to the phospholipase D family.</text>
</comment>
<dbReference type="SMART" id="SM00155">
    <property type="entry name" value="PLDc"/>
    <property type="match status" value="2"/>
</dbReference>
<dbReference type="InterPro" id="IPR001736">
    <property type="entry name" value="PLipase_D/transphosphatidylase"/>
</dbReference>
<dbReference type="STRING" id="521045.Kole_1613"/>
<dbReference type="eggNOG" id="COG1502">
    <property type="taxonomic scope" value="Bacteria"/>
</dbReference>
<comment type="catalytic activity">
    <reaction evidence="1">
        <text>a 1,2-diacyl-sn-glycero-3-phosphocholine + H2O = a 1,2-diacyl-sn-glycero-3-phosphate + choline + H(+)</text>
        <dbReference type="Rhea" id="RHEA:14445"/>
        <dbReference type="ChEBI" id="CHEBI:15354"/>
        <dbReference type="ChEBI" id="CHEBI:15377"/>
        <dbReference type="ChEBI" id="CHEBI:15378"/>
        <dbReference type="ChEBI" id="CHEBI:57643"/>
        <dbReference type="ChEBI" id="CHEBI:58608"/>
        <dbReference type="EC" id="3.1.4.4"/>
    </reaction>
</comment>